<dbReference type="InterPro" id="IPR023828">
    <property type="entry name" value="Peptidase_S8_Ser-AS"/>
</dbReference>
<dbReference type="RefSeq" id="WP_111492645.1">
    <property type="nucleotide sequence ID" value="NZ_CP031264.1"/>
</dbReference>
<feature type="active site" description="Charge relay system" evidence="5">
    <location>
        <position position="248"/>
    </location>
</feature>
<dbReference type="InterPro" id="IPR000209">
    <property type="entry name" value="Peptidase_S8/S53_dom"/>
</dbReference>
<dbReference type="InterPro" id="IPR015500">
    <property type="entry name" value="Peptidase_S8_subtilisin-rel"/>
</dbReference>
<dbReference type="Gene3D" id="2.60.120.380">
    <property type="match status" value="1"/>
</dbReference>
<dbReference type="PROSITE" id="PS51892">
    <property type="entry name" value="SUBTILASE"/>
    <property type="match status" value="1"/>
</dbReference>
<evidence type="ECO:0000256" key="5">
    <source>
        <dbReference type="PROSITE-ProRule" id="PRU01240"/>
    </source>
</evidence>
<feature type="compositionally biased region" description="Basic residues" evidence="7">
    <location>
        <begin position="186"/>
        <end position="197"/>
    </location>
</feature>
<dbReference type="PANTHER" id="PTHR43806">
    <property type="entry name" value="PEPTIDASE S8"/>
    <property type="match status" value="1"/>
</dbReference>
<keyword evidence="2 5" id="KW-0645">Protease</keyword>
<dbReference type="OrthoDB" id="9813435at2"/>
<dbReference type="AlphaFoldDB" id="A0A345SVE5"/>
<reference evidence="12" key="1">
    <citation type="submission" date="2018-07" db="EMBL/GenBank/DDBJ databases">
        <title>Streptacidiphilus bronchialis DSM 106435 chromosome.</title>
        <authorList>
            <person name="Batra D."/>
            <person name="Gulvik C.A."/>
        </authorList>
    </citation>
    <scope>NUCLEOTIDE SEQUENCE [LARGE SCALE GENOMIC DNA]</scope>
    <source>
        <strain evidence="12">DSM 106435</strain>
    </source>
</reference>
<evidence type="ECO:0000256" key="4">
    <source>
        <dbReference type="ARBA" id="ARBA00022825"/>
    </source>
</evidence>
<keyword evidence="8" id="KW-0732">Signal</keyword>
<dbReference type="Proteomes" id="UP000249340">
    <property type="component" value="Chromosome"/>
</dbReference>
<feature type="domain" description="Peptidase C-terminal archaeal/bacterial" evidence="10">
    <location>
        <begin position="1001"/>
        <end position="1067"/>
    </location>
</feature>
<organism evidence="11 12">
    <name type="scientific">Peterkaempfera bronchialis</name>
    <dbReference type="NCBI Taxonomy" id="2126346"/>
    <lineage>
        <taxon>Bacteria</taxon>
        <taxon>Bacillati</taxon>
        <taxon>Actinomycetota</taxon>
        <taxon>Actinomycetes</taxon>
        <taxon>Kitasatosporales</taxon>
        <taxon>Streptomycetaceae</taxon>
        <taxon>Peterkaempfera</taxon>
    </lineage>
</organism>
<dbReference type="InterPro" id="IPR050131">
    <property type="entry name" value="Peptidase_S8_subtilisin-like"/>
</dbReference>
<dbReference type="SUPFAM" id="SSF52743">
    <property type="entry name" value="Subtilisin-like"/>
    <property type="match status" value="1"/>
</dbReference>
<evidence type="ECO:0000256" key="7">
    <source>
        <dbReference type="SAM" id="MobiDB-lite"/>
    </source>
</evidence>
<evidence type="ECO:0000259" key="10">
    <source>
        <dbReference type="Pfam" id="PF04151"/>
    </source>
</evidence>
<feature type="region of interest" description="Disordered" evidence="7">
    <location>
        <begin position="140"/>
        <end position="223"/>
    </location>
</feature>
<evidence type="ECO:0000313" key="11">
    <source>
        <dbReference type="EMBL" id="AXI77700.1"/>
    </source>
</evidence>
<dbReference type="GO" id="GO:0004252">
    <property type="term" value="F:serine-type endopeptidase activity"/>
    <property type="evidence" value="ECO:0007669"/>
    <property type="project" value="UniProtKB-UniRule"/>
</dbReference>
<dbReference type="EMBL" id="CP031264">
    <property type="protein sequence ID" value="AXI77700.1"/>
    <property type="molecule type" value="Genomic_DNA"/>
</dbReference>
<evidence type="ECO:0000256" key="8">
    <source>
        <dbReference type="SAM" id="SignalP"/>
    </source>
</evidence>
<feature type="active site" description="Charge relay system" evidence="5">
    <location>
        <position position="624"/>
    </location>
</feature>
<dbReference type="Gene3D" id="3.40.50.200">
    <property type="entry name" value="Peptidase S8/S53 domain"/>
    <property type="match status" value="2"/>
</dbReference>
<feature type="domain" description="Peptidase S8/S53" evidence="9">
    <location>
        <begin position="239"/>
        <end position="667"/>
    </location>
</feature>
<evidence type="ECO:0000256" key="3">
    <source>
        <dbReference type="ARBA" id="ARBA00022801"/>
    </source>
</evidence>
<keyword evidence="4 5" id="KW-0720">Serine protease</keyword>
<protein>
    <submittedName>
        <fullName evidence="11">Serine protease</fullName>
    </submittedName>
</protein>
<feature type="compositionally biased region" description="Low complexity" evidence="7">
    <location>
        <begin position="155"/>
        <end position="165"/>
    </location>
</feature>
<keyword evidence="3 5" id="KW-0378">Hydrolase</keyword>
<evidence type="ECO:0000256" key="2">
    <source>
        <dbReference type="ARBA" id="ARBA00022670"/>
    </source>
</evidence>
<proteinExistence type="inferred from homology"/>
<dbReference type="InterPro" id="IPR036852">
    <property type="entry name" value="Peptidase_S8/S53_dom_sf"/>
</dbReference>
<dbReference type="GO" id="GO:0006508">
    <property type="term" value="P:proteolysis"/>
    <property type="evidence" value="ECO:0007669"/>
    <property type="project" value="UniProtKB-KW"/>
</dbReference>
<gene>
    <name evidence="11" type="ORF">C7M71_009900</name>
</gene>
<sequence length="1154" mass="118803">MPHQIRARAGLTRVTLAAGLVAALGATGLAPAFATSTPAPAPAADQAATSAVADKLGSHDADLLAQAKAEGDPTVTLMLAVTPGTTAATAAQLTAAGASVGKTVDRIGYVRATVPTDRADALIGRAAKLSSVQAIDLNESVPLPDPYADSDSDSDAGSTASGAATELPAPTLGAPYLAKPGPATWHTHRPKHRKPAKPAKPAPGAYPAPSAKTPAANPYQPSHETGAVDFVRQNPAADGRGVTIGILDSGVDLGHPALQTTTTGERKITDWVTATDPLIDGDGSWLPMLTEVTGPRFSYNGRNYLAPAGTYKIRVFKESVTLGGDAEGDLNRDGDTTDSWAVLYDPATGQVRVDLNDNGDFTDDTAMLPYRQKFQVGHFGTDDPKTAISESVPFTVEVRKDVDLSPVGGDYVGRHADFVNIGLVASEHGTHVAGITAAKGLFGGKMNGAAPGAKIVSARACIFGPSCTATALTEGMIDLALNHGVDVINMSIGGLPQLNDGNSANARLYTQIVEQTGVQLVISAGNEGPGLNTIGDPGLASKVISVGAGVSRDTWASNYGAEASEEYGLFTFSSRGPREDGGFTPTISAPGSSVNTTPTWLPGGSFALAGYELPPGYGMLQGTSMASPQAAGATALLISAAKKANREHRHIDWSPLALRTAITSTARPIKGYQPADQGSGLYDVVAAWKLLQRGTGTSHEYTVKAPVSTVLSDYLATPGFGTGVYDRAPAGAGGPAVGKAKTYAISITRTTGAKGNLSHTLSLSGDDGTWRIEGPTTVKLPLNTPVTVKVTAKPKANGLHSAVLRVDDRDTPGIDQQIMLTSVVGDTPTAPKFDYGFSGSLLRSRVERHFVTVPVGAKALEISLSGVAATSQVRYLAVRPDGISADPTASNECWTNYPTPGGLCGDPGTRSFRDPQPGVWEIVTEARRTTGTNANPYTVSAKVLGVSFNPQVQTVDSVTVGTATPVDWTLKNGFGPFQGVLKGGELGSSFSERPTVTQGETRTSTVVVPAGTSRLDVAIGNPADPNTDLDLFLYLDGELVAYCADGDSEESVTLLNPAAGTYTVEVDAYAVPTGSTAFDYRDVYYSPQLGTVTTDESKTVSLGHGATGVAGARITAAGAAPAGRRLFGEVQLVNAHGTVAGSGQVLIGSVAAAR</sequence>
<dbReference type="PRINTS" id="PR00723">
    <property type="entry name" value="SUBTILISIN"/>
</dbReference>
<dbReference type="PROSITE" id="PS00136">
    <property type="entry name" value="SUBTILASE_ASP"/>
    <property type="match status" value="1"/>
</dbReference>
<dbReference type="Pfam" id="PF00082">
    <property type="entry name" value="Peptidase_S8"/>
    <property type="match status" value="1"/>
</dbReference>
<accession>A0A345SVE5</accession>
<feature type="signal peptide" evidence="8">
    <location>
        <begin position="1"/>
        <end position="34"/>
    </location>
</feature>
<evidence type="ECO:0000256" key="6">
    <source>
        <dbReference type="RuleBase" id="RU003355"/>
    </source>
</evidence>
<dbReference type="InterPro" id="IPR023827">
    <property type="entry name" value="Peptidase_S8_Asp-AS"/>
</dbReference>
<dbReference type="Pfam" id="PF04151">
    <property type="entry name" value="PPC"/>
    <property type="match status" value="1"/>
</dbReference>
<evidence type="ECO:0000313" key="12">
    <source>
        <dbReference type="Proteomes" id="UP000249340"/>
    </source>
</evidence>
<keyword evidence="12" id="KW-1185">Reference proteome</keyword>
<dbReference type="PROSITE" id="PS00138">
    <property type="entry name" value="SUBTILASE_SER"/>
    <property type="match status" value="1"/>
</dbReference>
<evidence type="ECO:0000256" key="1">
    <source>
        <dbReference type="ARBA" id="ARBA00011073"/>
    </source>
</evidence>
<evidence type="ECO:0000259" key="9">
    <source>
        <dbReference type="Pfam" id="PF00082"/>
    </source>
</evidence>
<dbReference type="InterPro" id="IPR007280">
    <property type="entry name" value="Peptidase_C_arc/bac"/>
</dbReference>
<name>A0A345SVE5_9ACTN</name>
<feature type="chain" id="PRO_5016732257" evidence="8">
    <location>
        <begin position="35"/>
        <end position="1154"/>
    </location>
</feature>
<dbReference type="KEGG" id="stri:C7M71_009900"/>
<comment type="similarity">
    <text evidence="1 5 6">Belongs to the peptidase S8 family.</text>
</comment>
<feature type="active site" description="Charge relay system" evidence="5">
    <location>
        <position position="428"/>
    </location>
</feature>
<dbReference type="PANTHER" id="PTHR43806:SF11">
    <property type="entry name" value="CEREVISIN-RELATED"/>
    <property type="match status" value="1"/>
</dbReference>